<evidence type="ECO:0000313" key="8">
    <source>
        <dbReference type="Proteomes" id="UP000199211"/>
    </source>
</evidence>
<keyword evidence="5" id="KW-0575">Peroxidase</keyword>
<dbReference type="SUPFAM" id="SSF48113">
    <property type="entry name" value="Heme-dependent peroxidases"/>
    <property type="match status" value="1"/>
</dbReference>
<dbReference type="GeneID" id="77255188"/>
<dbReference type="InterPro" id="IPR010255">
    <property type="entry name" value="Haem_peroxidase_sf"/>
</dbReference>
<keyword evidence="8" id="KW-1185">Reference proteome</keyword>
<dbReference type="GO" id="GO:0004601">
    <property type="term" value="F:peroxidase activity"/>
    <property type="evidence" value="ECO:0007669"/>
    <property type="project" value="UniProtKB-KW"/>
</dbReference>
<dbReference type="GO" id="GO:0020037">
    <property type="term" value="F:heme binding"/>
    <property type="evidence" value="ECO:0007669"/>
    <property type="project" value="InterPro"/>
</dbReference>
<dbReference type="STRING" id="1420917.AU15_12750"/>
<dbReference type="Gene3D" id="1.10.640.10">
    <property type="entry name" value="Haem peroxidase domain superfamily, animal type"/>
    <property type="match status" value="1"/>
</dbReference>
<evidence type="ECO:0000313" key="5">
    <source>
        <dbReference type="EMBL" id="ARM83310.1"/>
    </source>
</evidence>
<dbReference type="Proteomes" id="UP000199211">
    <property type="component" value="Unassembled WGS sequence"/>
</dbReference>
<feature type="region of interest" description="Disordered" evidence="4">
    <location>
        <begin position="18"/>
        <end position="42"/>
    </location>
</feature>
<reference evidence="6 8" key="1">
    <citation type="submission" date="2016-10" db="EMBL/GenBank/DDBJ databases">
        <authorList>
            <person name="Varghese N."/>
            <person name="Submissions S."/>
        </authorList>
    </citation>
    <scope>NUCLEOTIDE SEQUENCE [LARGE SCALE GENOMIC DNA]</scope>
    <source>
        <strain evidence="6 8">DSM 26291</strain>
    </source>
</reference>
<evidence type="ECO:0000256" key="4">
    <source>
        <dbReference type="SAM" id="MobiDB-lite"/>
    </source>
</evidence>
<organism evidence="5 7">
    <name type="scientific">Marinobacter salarius</name>
    <dbReference type="NCBI Taxonomy" id="1420917"/>
    <lineage>
        <taxon>Bacteria</taxon>
        <taxon>Pseudomonadati</taxon>
        <taxon>Pseudomonadota</taxon>
        <taxon>Gammaproteobacteria</taxon>
        <taxon>Pseudomonadales</taxon>
        <taxon>Marinobacteraceae</taxon>
        <taxon>Marinobacter</taxon>
    </lineage>
</organism>
<dbReference type="InterPro" id="IPR037120">
    <property type="entry name" value="Haem_peroxidase_sf_animal"/>
</dbReference>
<dbReference type="PANTHER" id="PTHR11475">
    <property type="entry name" value="OXIDASE/PEROXIDASE"/>
    <property type="match status" value="1"/>
</dbReference>
<reference evidence="5 7" key="2">
    <citation type="submission" date="2017-04" db="EMBL/GenBank/DDBJ databases">
        <title>Genome Sequence of Marinobacter salarius strain SMR5 Isolated from a culture of the Diatom Skeletonema marinoi.</title>
        <authorList>
            <person name="Topel M."/>
            <person name="Pinder M.I.M."/>
            <person name="Johansson O.N."/>
            <person name="Kourtchenko O."/>
            <person name="Godhe A."/>
            <person name="Clarke A.K."/>
        </authorList>
    </citation>
    <scope>NUCLEOTIDE SEQUENCE [LARGE SCALE GENOMIC DNA]</scope>
    <source>
        <strain evidence="5 7">SMR5</strain>
    </source>
</reference>
<name>A0A1W6K7E1_9GAMM</name>
<dbReference type="GO" id="GO:0005576">
    <property type="term" value="C:extracellular region"/>
    <property type="evidence" value="ECO:0007669"/>
    <property type="project" value="UniProtKB-SubCell"/>
</dbReference>
<proteinExistence type="predicted"/>
<sequence length="515" mass="56634">MNIKETFETSEKTYKKVNMCPGHGMGGRHPSRKGLDQLSGHDDPGMFGRMFPGLSALDVPDNKLQALAEAMLDPDPTDSSLDNPGIPGGYTYFGQFVDHDITLDLSSLSDKKRDPLGLENFRTPALDLDNVYGLGPDGSPHLYARNPADPSQRGPKLVIGRNINVDFGGITGDFANDLPRSPEGVALIGDPRNDENLLVAQTHLAFLKFHNAVCDKLQSEGVAAEQLLTEARKTVTYHYQWMVLHDWMERLCGEGATDRILNDGRQYYRFKKTPYMPVEFSVAAYRLGHSMVRQRYSHNRIFADTGFDLLFAFSGLSGDIIGNLAPQPPTGPTPVSVLPSNWIIDWRRFHDLDRPSSMPFNPSRKLDPLLVEELHNLPGGGGNLAFRNLKRGVSLGLPSGQDVAREMGVANALTADEIATGPDGEEAKRQGLHESTPLWYYILKEAQVKEAGDRLGPVGAAIVSEVFVGLIHGDQQSFLWQEGKDWKPSLPAATPGTFTMADMLRFIGDINPLGD</sequence>
<evidence type="ECO:0000256" key="2">
    <source>
        <dbReference type="ARBA" id="ARBA00022525"/>
    </source>
</evidence>
<dbReference type="InterPro" id="IPR019791">
    <property type="entry name" value="Haem_peroxidase_animal"/>
</dbReference>
<evidence type="ECO:0000313" key="6">
    <source>
        <dbReference type="EMBL" id="SFL37993.1"/>
    </source>
</evidence>
<evidence type="ECO:0000256" key="1">
    <source>
        <dbReference type="ARBA" id="ARBA00004613"/>
    </source>
</evidence>
<dbReference type="PANTHER" id="PTHR11475:SF4">
    <property type="entry name" value="CHORION PEROXIDASE"/>
    <property type="match status" value="1"/>
</dbReference>
<dbReference type="EMBL" id="FOTV01000001">
    <property type="protein sequence ID" value="SFL37993.1"/>
    <property type="molecule type" value="Genomic_DNA"/>
</dbReference>
<protein>
    <submittedName>
        <fullName evidence="6">Animal haem peroxidase</fullName>
    </submittedName>
    <submittedName>
        <fullName evidence="5">Heme peroxidase</fullName>
    </submittedName>
</protein>
<dbReference type="AlphaFoldDB" id="A0A1W6K7E1"/>
<accession>A0A1I4H8K6</accession>
<dbReference type="GO" id="GO:0006979">
    <property type="term" value="P:response to oxidative stress"/>
    <property type="evidence" value="ECO:0007669"/>
    <property type="project" value="InterPro"/>
</dbReference>
<keyword evidence="3" id="KW-0325">Glycoprotein</keyword>
<dbReference type="PROSITE" id="PS50292">
    <property type="entry name" value="PEROXIDASE_3"/>
    <property type="match status" value="1"/>
</dbReference>
<gene>
    <name evidence="5" type="ORF">MARSALSMR5_01218</name>
    <name evidence="6" type="ORF">SAMN04487868_101136</name>
</gene>
<evidence type="ECO:0000313" key="7">
    <source>
        <dbReference type="Proteomes" id="UP000193100"/>
    </source>
</evidence>
<keyword evidence="5" id="KW-0560">Oxidoreductase</keyword>
<dbReference type="CDD" id="cd09819">
    <property type="entry name" value="An_peroxidase_bacterial_1"/>
    <property type="match status" value="1"/>
</dbReference>
<evidence type="ECO:0000256" key="3">
    <source>
        <dbReference type="ARBA" id="ARBA00023180"/>
    </source>
</evidence>
<feature type="compositionally biased region" description="Basic and acidic residues" evidence="4">
    <location>
        <begin position="33"/>
        <end position="42"/>
    </location>
</feature>
<dbReference type="EMBL" id="CP020931">
    <property type="protein sequence ID" value="ARM83310.1"/>
    <property type="molecule type" value="Genomic_DNA"/>
</dbReference>
<accession>A0A1W6K7E1</accession>
<dbReference type="RefSeq" id="WP_085679639.1">
    <property type="nucleotide sequence ID" value="NZ_CP020931.1"/>
</dbReference>
<keyword evidence="2" id="KW-0964">Secreted</keyword>
<dbReference type="Pfam" id="PF03098">
    <property type="entry name" value="An_peroxidase"/>
    <property type="match status" value="1"/>
</dbReference>
<comment type="subcellular location">
    <subcellularLocation>
        <location evidence="1">Secreted</location>
    </subcellularLocation>
</comment>
<dbReference type="Proteomes" id="UP000193100">
    <property type="component" value="Chromosome"/>
</dbReference>